<evidence type="ECO:0000313" key="2">
    <source>
        <dbReference type="EMBL" id="MDC0720943.1"/>
    </source>
</evidence>
<dbReference type="RefSeq" id="WP_272089448.1">
    <property type="nucleotide sequence ID" value="NZ_JAQNDL010000003.1"/>
</dbReference>
<organism evidence="2 3">
    <name type="scientific">Nannocystis bainbridge</name>
    <dbReference type="NCBI Taxonomy" id="2995303"/>
    <lineage>
        <taxon>Bacteria</taxon>
        <taxon>Pseudomonadati</taxon>
        <taxon>Myxococcota</taxon>
        <taxon>Polyangia</taxon>
        <taxon>Nannocystales</taxon>
        <taxon>Nannocystaceae</taxon>
        <taxon>Nannocystis</taxon>
    </lineage>
</organism>
<accession>A0ABT5E671</accession>
<protein>
    <submittedName>
        <fullName evidence="2">Uncharacterized protein</fullName>
    </submittedName>
</protein>
<reference evidence="2 3" key="1">
    <citation type="submission" date="2022-11" db="EMBL/GenBank/DDBJ databases">
        <title>Minimal conservation of predation-associated metabolite biosynthetic gene clusters underscores biosynthetic potential of Myxococcota including descriptions for ten novel species: Archangium lansinium sp. nov., Myxococcus landrumus sp. nov., Nannocystis bai.</title>
        <authorList>
            <person name="Ahearne A."/>
            <person name="Stevens C."/>
            <person name="Dowd S."/>
        </authorList>
    </citation>
    <scope>NUCLEOTIDE SEQUENCE [LARGE SCALE GENOMIC DNA]</scope>
    <source>
        <strain evidence="2 3">BB15-2</strain>
    </source>
</reference>
<name>A0ABT5E671_9BACT</name>
<evidence type="ECO:0000313" key="3">
    <source>
        <dbReference type="Proteomes" id="UP001221686"/>
    </source>
</evidence>
<feature type="region of interest" description="Disordered" evidence="1">
    <location>
        <begin position="28"/>
        <end position="107"/>
    </location>
</feature>
<sequence length="306" mass="32125">MQTLHRILVTLPALLAFGCLPPKGDLGQYTATDGEETGDATTGDDTTTADAGTTVETGNPDDTGPVATATSSDDTGPIGTATSSGDSDTGPDEPPACDGPGEPTWESATFSFEPALVGEGFAADCEVSDIETHPHGADVALACGEQLVQLRLELDGPLTEFAVGDALAFDYRMVQSFGQSEWFTVRRPAPDGTLLLGGVLGETLTPPNAEQFFAPLSMTRQEGVCPTVIDCDNMSETIGVEFTHGDETALVLALHSLVIGESAPYRVGASIARKHYDEAQDGQGGFCQSFDIPEYYYGLMIHHLGE</sequence>
<feature type="compositionally biased region" description="Low complexity" evidence="1">
    <location>
        <begin position="39"/>
        <end position="58"/>
    </location>
</feature>
<proteinExistence type="predicted"/>
<evidence type="ECO:0000256" key="1">
    <source>
        <dbReference type="SAM" id="MobiDB-lite"/>
    </source>
</evidence>
<keyword evidence="3" id="KW-1185">Reference proteome</keyword>
<dbReference type="Proteomes" id="UP001221686">
    <property type="component" value="Unassembled WGS sequence"/>
</dbReference>
<comment type="caution">
    <text evidence="2">The sequence shown here is derived from an EMBL/GenBank/DDBJ whole genome shotgun (WGS) entry which is preliminary data.</text>
</comment>
<dbReference type="PROSITE" id="PS51257">
    <property type="entry name" value="PROKAR_LIPOPROTEIN"/>
    <property type="match status" value="1"/>
</dbReference>
<gene>
    <name evidence="2" type="ORF">POL25_28820</name>
</gene>
<feature type="compositionally biased region" description="Polar residues" evidence="1">
    <location>
        <begin position="68"/>
        <end position="87"/>
    </location>
</feature>
<dbReference type="EMBL" id="JAQNDL010000003">
    <property type="protein sequence ID" value="MDC0720943.1"/>
    <property type="molecule type" value="Genomic_DNA"/>
</dbReference>